<comment type="caution">
    <text evidence="5">The sequence shown here is derived from an EMBL/GenBank/DDBJ whole genome shotgun (WGS) entry which is preliminary data.</text>
</comment>
<dbReference type="PANTHER" id="PTHR43537">
    <property type="entry name" value="TRANSCRIPTIONAL REGULATOR, GNTR FAMILY"/>
    <property type="match status" value="1"/>
</dbReference>
<dbReference type="PROSITE" id="PS50949">
    <property type="entry name" value="HTH_GNTR"/>
    <property type="match status" value="1"/>
</dbReference>
<evidence type="ECO:0000256" key="2">
    <source>
        <dbReference type="ARBA" id="ARBA00023125"/>
    </source>
</evidence>
<dbReference type="InterPro" id="IPR036388">
    <property type="entry name" value="WH-like_DNA-bd_sf"/>
</dbReference>
<gene>
    <name evidence="5" type="ORF">GCM10009836_25820</name>
</gene>
<dbReference type="InterPro" id="IPR011711">
    <property type="entry name" value="GntR_C"/>
</dbReference>
<dbReference type="PRINTS" id="PR00035">
    <property type="entry name" value="HTHGNTR"/>
</dbReference>
<evidence type="ECO:0000256" key="1">
    <source>
        <dbReference type="ARBA" id="ARBA00023015"/>
    </source>
</evidence>
<keyword evidence="2" id="KW-0238">DNA-binding</keyword>
<accession>A0ABN2MZG8</accession>
<feature type="domain" description="HTH gntR-type" evidence="4">
    <location>
        <begin position="9"/>
        <end position="81"/>
    </location>
</feature>
<dbReference type="SMART" id="SM00345">
    <property type="entry name" value="HTH_GNTR"/>
    <property type="match status" value="1"/>
</dbReference>
<evidence type="ECO:0000256" key="3">
    <source>
        <dbReference type="ARBA" id="ARBA00023163"/>
    </source>
</evidence>
<dbReference type="EMBL" id="BAAAQK010000005">
    <property type="protein sequence ID" value="GAA1845144.1"/>
    <property type="molecule type" value="Genomic_DNA"/>
</dbReference>
<dbReference type="InterPro" id="IPR008920">
    <property type="entry name" value="TF_FadR/GntR_C"/>
</dbReference>
<keyword evidence="1" id="KW-0805">Transcription regulation</keyword>
<reference evidence="5 6" key="1">
    <citation type="journal article" date="2019" name="Int. J. Syst. Evol. Microbiol.">
        <title>The Global Catalogue of Microorganisms (GCM) 10K type strain sequencing project: providing services to taxonomists for standard genome sequencing and annotation.</title>
        <authorList>
            <consortium name="The Broad Institute Genomics Platform"/>
            <consortium name="The Broad Institute Genome Sequencing Center for Infectious Disease"/>
            <person name="Wu L."/>
            <person name="Ma J."/>
        </authorList>
    </citation>
    <scope>NUCLEOTIDE SEQUENCE [LARGE SCALE GENOMIC DNA]</scope>
    <source>
        <strain evidence="5 6">JCM 16009</strain>
    </source>
</reference>
<dbReference type="SUPFAM" id="SSF46785">
    <property type="entry name" value="Winged helix' DNA-binding domain"/>
    <property type="match status" value="1"/>
</dbReference>
<dbReference type="Pfam" id="PF00392">
    <property type="entry name" value="GntR"/>
    <property type="match status" value="1"/>
</dbReference>
<dbReference type="RefSeq" id="WP_344415860.1">
    <property type="nucleotide sequence ID" value="NZ_BAAAQK010000005.1"/>
</dbReference>
<evidence type="ECO:0000313" key="5">
    <source>
        <dbReference type="EMBL" id="GAA1845144.1"/>
    </source>
</evidence>
<dbReference type="CDD" id="cd07377">
    <property type="entry name" value="WHTH_GntR"/>
    <property type="match status" value="1"/>
</dbReference>
<dbReference type="SMART" id="SM00895">
    <property type="entry name" value="FCD"/>
    <property type="match status" value="1"/>
</dbReference>
<dbReference type="InterPro" id="IPR036390">
    <property type="entry name" value="WH_DNA-bd_sf"/>
</dbReference>
<evidence type="ECO:0000313" key="6">
    <source>
        <dbReference type="Proteomes" id="UP001500449"/>
    </source>
</evidence>
<organism evidence="5 6">
    <name type="scientific">Pseudonocardia ailaonensis</name>
    <dbReference type="NCBI Taxonomy" id="367279"/>
    <lineage>
        <taxon>Bacteria</taxon>
        <taxon>Bacillati</taxon>
        <taxon>Actinomycetota</taxon>
        <taxon>Actinomycetes</taxon>
        <taxon>Pseudonocardiales</taxon>
        <taxon>Pseudonocardiaceae</taxon>
        <taxon>Pseudonocardia</taxon>
    </lineage>
</organism>
<dbReference type="PANTHER" id="PTHR43537:SF5">
    <property type="entry name" value="UXU OPERON TRANSCRIPTIONAL REGULATOR"/>
    <property type="match status" value="1"/>
</dbReference>
<evidence type="ECO:0000259" key="4">
    <source>
        <dbReference type="PROSITE" id="PS50949"/>
    </source>
</evidence>
<sequence>MTSGDRPRPGTYQVVLDHVERLLTSHELRPGDRLPPERELAAQLGASRQAVREAMRVLQTQGVIRSQVGTGDRSGTIVVPAPARALGRVLALHLALESFPVDDVIEARILLEGFAAGRAARRRTAKDLLRIHAELDAMEADLDPLAFSHADVAFHVAVAGTAGNRLVDELTVAIRESLRGRLLTAMTAPGDWAGLRERLRREHEGIYSAISDGRGSRAADLMEAHVRDFHEDFGSGPDAGS</sequence>
<name>A0ABN2MZG8_9PSEU</name>
<proteinExistence type="predicted"/>
<dbReference type="InterPro" id="IPR000524">
    <property type="entry name" value="Tscrpt_reg_HTH_GntR"/>
</dbReference>
<protein>
    <submittedName>
        <fullName evidence="5">FCD domain-containing protein</fullName>
    </submittedName>
</protein>
<dbReference type="Gene3D" id="1.20.120.530">
    <property type="entry name" value="GntR ligand-binding domain-like"/>
    <property type="match status" value="1"/>
</dbReference>
<keyword evidence="6" id="KW-1185">Reference proteome</keyword>
<dbReference type="SUPFAM" id="SSF48008">
    <property type="entry name" value="GntR ligand-binding domain-like"/>
    <property type="match status" value="1"/>
</dbReference>
<dbReference type="Pfam" id="PF07729">
    <property type="entry name" value="FCD"/>
    <property type="match status" value="1"/>
</dbReference>
<keyword evidence="3" id="KW-0804">Transcription</keyword>
<dbReference type="Proteomes" id="UP001500449">
    <property type="component" value="Unassembled WGS sequence"/>
</dbReference>
<dbReference type="Gene3D" id="1.10.10.10">
    <property type="entry name" value="Winged helix-like DNA-binding domain superfamily/Winged helix DNA-binding domain"/>
    <property type="match status" value="1"/>
</dbReference>